<protein>
    <submittedName>
        <fullName evidence="2">Uncharacterized protein</fullName>
    </submittedName>
</protein>
<evidence type="ECO:0000313" key="3">
    <source>
        <dbReference type="Proteomes" id="UP000326939"/>
    </source>
</evidence>
<feature type="region of interest" description="Disordered" evidence="1">
    <location>
        <begin position="1"/>
        <end position="23"/>
    </location>
</feature>
<accession>A0A5N5N637</accession>
<gene>
    <name evidence="2" type="ORF">DKX38_006693</name>
</gene>
<dbReference type="Proteomes" id="UP000326939">
    <property type="component" value="Chromosome 4"/>
</dbReference>
<keyword evidence="3" id="KW-1185">Reference proteome</keyword>
<evidence type="ECO:0000256" key="1">
    <source>
        <dbReference type="SAM" id="MobiDB-lite"/>
    </source>
</evidence>
<dbReference type="AlphaFoldDB" id="A0A5N5N637"/>
<proteinExistence type="predicted"/>
<reference evidence="3" key="1">
    <citation type="journal article" date="2019" name="Gigascience">
        <title>De novo genome assembly of the endangered Acer yangbiense, a plant species with extremely small populations endemic to Yunnan Province, China.</title>
        <authorList>
            <person name="Yang J."/>
            <person name="Wariss H.M."/>
            <person name="Tao L."/>
            <person name="Zhang R."/>
            <person name="Yun Q."/>
            <person name="Hollingsworth P."/>
            <person name="Dao Z."/>
            <person name="Luo G."/>
            <person name="Guo H."/>
            <person name="Ma Y."/>
            <person name="Sun W."/>
        </authorList>
    </citation>
    <scope>NUCLEOTIDE SEQUENCE [LARGE SCALE GENOMIC DNA]</scope>
    <source>
        <strain evidence="3">cv. br00</strain>
    </source>
</reference>
<name>A0A5N5N637_9ROSI</name>
<comment type="caution">
    <text evidence="2">The sequence shown here is derived from an EMBL/GenBank/DDBJ whole genome shotgun (WGS) entry which is preliminary data.</text>
</comment>
<evidence type="ECO:0000313" key="2">
    <source>
        <dbReference type="EMBL" id="KAB5561736.1"/>
    </source>
</evidence>
<organism evidence="2 3">
    <name type="scientific">Salix brachista</name>
    <dbReference type="NCBI Taxonomy" id="2182728"/>
    <lineage>
        <taxon>Eukaryota</taxon>
        <taxon>Viridiplantae</taxon>
        <taxon>Streptophyta</taxon>
        <taxon>Embryophyta</taxon>
        <taxon>Tracheophyta</taxon>
        <taxon>Spermatophyta</taxon>
        <taxon>Magnoliopsida</taxon>
        <taxon>eudicotyledons</taxon>
        <taxon>Gunneridae</taxon>
        <taxon>Pentapetalae</taxon>
        <taxon>rosids</taxon>
        <taxon>fabids</taxon>
        <taxon>Malpighiales</taxon>
        <taxon>Salicaceae</taxon>
        <taxon>Saliceae</taxon>
        <taxon>Salix</taxon>
    </lineage>
</organism>
<dbReference type="EMBL" id="VDCV01000004">
    <property type="protein sequence ID" value="KAB5561736.1"/>
    <property type="molecule type" value="Genomic_DNA"/>
</dbReference>
<sequence length="76" mass="8293">MASEGKISAFNNPGPHTTPDEATRGYIMRQTLTDNVGYGIWGHYNSKLEQHPQPQATTSCALNSNPISLTFNSPET</sequence>
<feature type="region of interest" description="Disordered" evidence="1">
    <location>
        <begin position="52"/>
        <end position="76"/>
    </location>
</feature>